<organism evidence="6">
    <name type="scientific">hydrothermal vent metagenome</name>
    <dbReference type="NCBI Taxonomy" id="652676"/>
    <lineage>
        <taxon>unclassified sequences</taxon>
        <taxon>metagenomes</taxon>
        <taxon>ecological metagenomes</taxon>
    </lineage>
</organism>
<evidence type="ECO:0000256" key="4">
    <source>
        <dbReference type="ARBA" id="ARBA00023136"/>
    </source>
</evidence>
<keyword evidence="2 5" id="KW-0812">Transmembrane</keyword>
<protein>
    <recommendedName>
        <fullName evidence="7">Membrane transporter protein</fullName>
    </recommendedName>
</protein>
<keyword evidence="3 5" id="KW-1133">Transmembrane helix</keyword>
<dbReference type="PANTHER" id="PTHR43701">
    <property type="entry name" value="MEMBRANE TRANSPORTER PROTEIN MJ0441-RELATED"/>
    <property type="match status" value="1"/>
</dbReference>
<evidence type="ECO:0000256" key="5">
    <source>
        <dbReference type="SAM" id="Phobius"/>
    </source>
</evidence>
<accession>A0A3B0V142</accession>
<gene>
    <name evidence="6" type="ORF">MNBD_BACTEROID06-1080</name>
</gene>
<proteinExistence type="predicted"/>
<feature type="transmembrane region" description="Helical" evidence="5">
    <location>
        <begin position="73"/>
        <end position="93"/>
    </location>
</feature>
<feature type="non-terminal residue" evidence="6">
    <location>
        <position position="101"/>
    </location>
</feature>
<dbReference type="GO" id="GO:0016020">
    <property type="term" value="C:membrane"/>
    <property type="evidence" value="ECO:0007669"/>
    <property type="project" value="UniProtKB-SubCell"/>
</dbReference>
<dbReference type="InterPro" id="IPR002781">
    <property type="entry name" value="TM_pro_TauE-like"/>
</dbReference>
<evidence type="ECO:0000256" key="1">
    <source>
        <dbReference type="ARBA" id="ARBA00004141"/>
    </source>
</evidence>
<reference evidence="6" key="1">
    <citation type="submission" date="2018-06" db="EMBL/GenBank/DDBJ databases">
        <authorList>
            <person name="Zhirakovskaya E."/>
        </authorList>
    </citation>
    <scope>NUCLEOTIDE SEQUENCE</scope>
</reference>
<name>A0A3B0V142_9ZZZZ</name>
<dbReference type="Pfam" id="PF01925">
    <property type="entry name" value="TauE"/>
    <property type="match status" value="1"/>
</dbReference>
<evidence type="ECO:0000256" key="2">
    <source>
        <dbReference type="ARBA" id="ARBA00022692"/>
    </source>
</evidence>
<sequence>MDYLHAILLVFVGVIAGFINTVAGGGSLLSLPILIFLGLPPAMANGTNRIAIFLQNISGIAGFKSKGIYIFPYSLWVGVSALVGAIIGAQFSVQIQGELFN</sequence>
<comment type="subcellular location">
    <subcellularLocation>
        <location evidence="1">Membrane</location>
        <topology evidence="1">Multi-pass membrane protein</topology>
    </subcellularLocation>
</comment>
<dbReference type="EMBL" id="UOES01000027">
    <property type="protein sequence ID" value="VAW25844.1"/>
    <property type="molecule type" value="Genomic_DNA"/>
</dbReference>
<feature type="transmembrane region" description="Helical" evidence="5">
    <location>
        <begin position="6"/>
        <end position="39"/>
    </location>
</feature>
<dbReference type="PANTHER" id="PTHR43701:SF2">
    <property type="entry name" value="MEMBRANE TRANSPORTER PROTEIN YJNA-RELATED"/>
    <property type="match status" value="1"/>
</dbReference>
<dbReference type="InterPro" id="IPR051598">
    <property type="entry name" value="TSUP/Inactive_protease-like"/>
</dbReference>
<keyword evidence="4 5" id="KW-0472">Membrane</keyword>
<evidence type="ECO:0008006" key="7">
    <source>
        <dbReference type="Google" id="ProtNLM"/>
    </source>
</evidence>
<evidence type="ECO:0000313" key="6">
    <source>
        <dbReference type="EMBL" id="VAW25844.1"/>
    </source>
</evidence>
<evidence type="ECO:0000256" key="3">
    <source>
        <dbReference type="ARBA" id="ARBA00022989"/>
    </source>
</evidence>
<dbReference type="AlphaFoldDB" id="A0A3B0V142"/>